<dbReference type="GO" id="GO:0050660">
    <property type="term" value="F:flavin adenine dinucleotide binding"/>
    <property type="evidence" value="ECO:0007669"/>
    <property type="project" value="InterPro"/>
</dbReference>
<organism evidence="15 16">
    <name type="scientific">Silvibacterium bohemicum</name>
    <dbReference type="NCBI Taxonomy" id="1577686"/>
    <lineage>
        <taxon>Bacteria</taxon>
        <taxon>Pseudomonadati</taxon>
        <taxon>Acidobacteriota</taxon>
        <taxon>Terriglobia</taxon>
        <taxon>Terriglobales</taxon>
        <taxon>Acidobacteriaceae</taxon>
        <taxon>Silvibacterium</taxon>
    </lineage>
</organism>
<sequence length="401" mass="44375">MAYPFKGVDFIGFDALLDDDERMARDMARQFIEDKLIPIIEECNREGRFPRELVPQMGQLGFFGANLHGYNCAGMSNVAYGLVMQEFERGDSGLRSFVSVQSALVMYPIYTFGSEEQKNYWLPLMASGEKLGCFGLTEPDFGSNPGGMRTRAVKEGDEYILNGEKMWITSGSIADVAVIWAKVKEEDGGKNEDGGTDVVRGFLVETNRPGFSAHDVHGKWSLRASVTSGLSLQDVRIPAKNLLPRSGGLKSPLMCLNQARHGISWGAIGAAMSCYDTALKYSLDRKQFRNEPIASHQLIQEKLAWMISEISKAQLLALHVGRMKDDGKVGHEHISMAKRNNVWMALECARMARDILGGAGITDDFPIMRHMMNLESVKTYEGTNDIHTLIIGQSVTGISAF</sequence>
<accession>A0A841JM69</accession>
<dbReference type="GO" id="GO:0033539">
    <property type="term" value="P:fatty acid beta-oxidation using acyl-CoA dehydrogenase"/>
    <property type="evidence" value="ECO:0007669"/>
    <property type="project" value="TreeGrafter"/>
</dbReference>
<dbReference type="Gene3D" id="1.20.140.10">
    <property type="entry name" value="Butyryl-CoA Dehydrogenase, subunit A, domain 3"/>
    <property type="match status" value="1"/>
</dbReference>
<comment type="similarity">
    <text evidence="2 11">Belongs to the acyl-CoA dehydrogenase family.</text>
</comment>
<dbReference type="GO" id="GO:0046949">
    <property type="term" value="P:fatty-acyl-CoA biosynthetic process"/>
    <property type="evidence" value="ECO:0007669"/>
    <property type="project" value="TreeGrafter"/>
</dbReference>
<dbReference type="SUPFAM" id="SSF56645">
    <property type="entry name" value="Acyl-CoA dehydrogenase NM domain-like"/>
    <property type="match status" value="1"/>
</dbReference>
<dbReference type="Gene3D" id="1.10.540.10">
    <property type="entry name" value="Acyl-CoA dehydrogenase/oxidase, N-terminal domain"/>
    <property type="match status" value="1"/>
</dbReference>
<dbReference type="InterPro" id="IPR036250">
    <property type="entry name" value="AcylCo_DH-like_C"/>
</dbReference>
<evidence type="ECO:0000256" key="8">
    <source>
        <dbReference type="ARBA" id="ARBA00037927"/>
    </source>
</evidence>
<dbReference type="InterPro" id="IPR037069">
    <property type="entry name" value="AcylCoA_DH/ox_N_sf"/>
</dbReference>
<keyword evidence="3 11" id="KW-0285">Flavoprotein</keyword>
<feature type="domain" description="Acyl-CoA oxidase/dehydrogenase middle" evidence="13">
    <location>
        <begin position="133"/>
        <end position="235"/>
    </location>
</feature>
<dbReference type="OrthoDB" id="105706at2"/>
<dbReference type="Pfam" id="PF02770">
    <property type="entry name" value="Acyl-CoA_dh_M"/>
    <property type="match status" value="1"/>
</dbReference>
<dbReference type="InterPro" id="IPR013786">
    <property type="entry name" value="AcylCoA_DH/ox_N"/>
</dbReference>
<dbReference type="InterPro" id="IPR009100">
    <property type="entry name" value="AcylCoA_DH/oxidase_NM_dom_sf"/>
</dbReference>
<dbReference type="AlphaFoldDB" id="A0A841JM69"/>
<dbReference type="InterPro" id="IPR046373">
    <property type="entry name" value="Acyl-CoA_Oxase/DH_mid-dom_sf"/>
</dbReference>
<proteinExistence type="inferred from homology"/>
<feature type="domain" description="Acyl-CoA dehydrogenase/oxidase C-terminal" evidence="12">
    <location>
        <begin position="248"/>
        <end position="395"/>
    </location>
</feature>
<evidence type="ECO:0000256" key="2">
    <source>
        <dbReference type="ARBA" id="ARBA00009347"/>
    </source>
</evidence>
<dbReference type="InterPro" id="IPR006089">
    <property type="entry name" value="Acyl-CoA_DH_CS"/>
</dbReference>
<dbReference type="EC" id="1.3.8.6" evidence="9"/>
<evidence type="ECO:0000256" key="10">
    <source>
        <dbReference type="ARBA" id="ARBA00049493"/>
    </source>
</evidence>
<dbReference type="InterPro" id="IPR009075">
    <property type="entry name" value="AcylCo_DH/oxidase_C"/>
</dbReference>
<name>A0A841JM69_9BACT</name>
<reference evidence="15 16" key="1">
    <citation type="submission" date="2020-08" db="EMBL/GenBank/DDBJ databases">
        <title>Genomic Encyclopedia of Type Strains, Phase IV (KMG-IV): sequencing the most valuable type-strain genomes for metagenomic binning, comparative biology and taxonomic classification.</title>
        <authorList>
            <person name="Goeker M."/>
        </authorList>
    </citation>
    <scope>NUCLEOTIDE SEQUENCE [LARGE SCALE GENOMIC DNA]</scope>
    <source>
        <strain evidence="15 16">DSM 103733</strain>
    </source>
</reference>
<dbReference type="Proteomes" id="UP000538666">
    <property type="component" value="Unassembled WGS sequence"/>
</dbReference>
<evidence type="ECO:0000256" key="5">
    <source>
        <dbReference type="ARBA" id="ARBA00022946"/>
    </source>
</evidence>
<evidence type="ECO:0000313" key="16">
    <source>
        <dbReference type="Proteomes" id="UP000538666"/>
    </source>
</evidence>
<evidence type="ECO:0000256" key="3">
    <source>
        <dbReference type="ARBA" id="ARBA00022630"/>
    </source>
</evidence>
<dbReference type="PANTHER" id="PTHR42807">
    <property type="entry name" value="GLUTARYL-COA DEHYDROGENASE, MITOCHONDRIAL"/>
    <property type="match status" value="1"/>
</dbReference>
<dbReference type="GO" id="GO:0004361">
    <property type="term" value="F:glutaryl-CoA dehydrogenase activity"/>
    <property type="evidence" value="ECO:0007669"/>
    <property type="project" value="UniProtKB-EC"/>
</dbReference>
<feature type="domain" description="Acyl-CoA dehydrogenase/oxidase N-terminal" evidence="14">
    <location>
        <begin position="19"/>
        <end position="129"/>
    </location>
</feature>
<keyword evidence="16" id="KW-1185">Reference proteome</keyword>
<dbReference type="RefSeq" id="WP_050057698.1">
    <property type="nucleotide sequence ID" value="NZ_JACHEK010000001.1"/>
</dbReference>
<keyword evidence="6 11" id="KW-0560">Oxidoreductase</keyword>
<gene>
    <name evidence="15" type="ORF">HNQ77_000410</name>
</gene>
<dbReference type="Gene3D" id="2.40.110.10">
    <property type="entry name" value="Butyryl-CoA Dehydrogenase, subunit A, domain 2"/>
    <property type="match status" value="1"/>
</dbReference>
<evidence type="ECO:0000259" key="12">
    <source>
        <dbReference type="Pfam" id="PF00441"/>
    </source>
</evidence>
<evidence type="ECO:0000256" key="1">
    <source>
        <dbReference type="ARBA" id="ARBA00001974"/>
    </source>
</evidence>
<comment type="caution">
    <text evidence="15">The sequence shown here is derived from an EMBL/GenBank/DDBJ whole genome shotgun (WGS) entry which is preliminary data.</text>
</comment>
<keyword evidence="4 11" id="KW-0274">FAD</keyword>
<evidence type="ECO:0000259" key="14">
    <source>
        <dbReference type="Pfam" id="PF02771"/>
    </source>
</evidence>
<dbReference type="FunFam" id="1.10.540.10:FF:000026">
    <property type="entry name" value="Acyl-CoA dehydrogenase medium chain"/>
    <property type="match status" value="1"/>
</dbReference>
<comment type="catalytic activity">
    <reaction evidence="10">
        <text>glutaryl-CoA + oxidized [electron-transfer flavoprotein] + 2 H(+) = (2E)-butenoyl-CoA + reduced [electron-transfer flavoprotein] + CO2</text>
        <dbReference type="Rhea" id="RHEA:13389"/>
        <dbReference type="Rhea" id="RHEA-COMP:10685"/>
        <dbReference type="Rhea" id="RHEA-COMP:10686"/>
        <dbReference type="ChEBI" id="CHEBI:15378"/>
        <dbReference type="ChEBI" id="CHEBI:16526"/>
        <dbReference type="ChEBI" id="CHEBI:57332"/>
        <dbReference type="ChEBI" id="CHEBI:57378"/>
        <dbReference type="ChEBI" id="CHEBI:57692"/>
        <dbReference type="ChEBI" id="CHEBI:58307"/>
        <dbReference type="EC" id="1.3.8.6"/>
    </reaction>
</comment>
<evidence type="ECO:0000256" key="4">
    <source>
        <dbReference type="ARBA" id="ARBA00022827"/>
    </source>
</evidence>
<dbReference type="SUPFAM" id="SSF47203">
    <property type="entry name" value="Acyl-CoA dehydrogenase C-terminal domain-like"/>
    <property type="match status" value="1"/>
</dbReference>
<comment type="pathway">
    <text evidence="8">Amino-acid metabolism; tryptophan metabolism.</text>
</comment>
<evidence type="ECO:0000256" key="11">
    <source>
        <dbReference type="RuleBase" id="RU362125"/>
    </source>
</evidence>
<evidence type="ECO:0000259" key="13">
    <source>
        <dbReference type="Pfam" id="PF02770"/>
    </source>
</evidence>
<evidence type="ECO:0000256" key="6">
    <source>
        <dbReference type="ARBA" id="ARBA00023002"/>
    </source>
</evidence>
<evidence type="ECO:0000256" key="9">
    <source>
        <dbReference type="ARBA" id="ARBA00039033"/>
    </source>
</evidence>
<evidence type="ECO:0000313" key="15">
    <source>
        <dbReference type="EMBL" id="MBB6142472.1"/>
    </source>
</evidence>
<dbReference type="GO" id="GO:0000062">
    <property type="term" value="F:fatty-acyl-CoA binding"/>
    <property type="evidence" value="ECO:0007669"/>
    <property type="project" value="TreeGrafter"/>
</dbReference>
<evidence type="ECO:0000256" key="7">
    <source>
        <dbReference type="ARBA" id="ARBA00037899"/>
    </source>
</evidence>
<comment type="cofactor">
    <cofactor evidence="1 11">
        <name>FAD</name>
        <dbReference type="ChEBI" id="CHEBI:57692"/>
    </cofactor>
</comment>
<dbReference type="Pfam" id="PF02771">
    <property type="entry name" value="Acyl-CoA_dh_N"/>
    <property type="match status" value="1"/>
</dbReference>
<dbReference type="Pfam" id="PF00441">
    <property type="entry name" value="Acyl-CoA_dh_1"/>
    <property type="match status" value="1"/>
</dbReference>
<comment type="pathway">
    <text evidence="7">Amino-acid metabolism; lysine degradation.</text>
</comment>
<keyword evidence="5" id="KW-0809">Transit peptide</keyword>
<dbReference type="PROSITE" id="PS00073">
    <property type="entry name" value="ACYL_COA_DH_2"/>
    <property type="match status" value="1"/>
</dbReference>
<dbReference type="InterPro" id="IPR006091">
    <property type="entry name" value="Acyl-CoA_Oxase/DH_mid-dom"/>
</dbReference>
<dbReference type="PANTHER" id="PTHR42807:SF1">
    <property type="entry name" value="GLUTARYL-COA DEHYDROGENASE, MITOCHONDRIAL"/>
    <property type="match status" value="1"/>
</dbReference>
<dbReference type="InterPro" id="IPR052033">
    <property type="entry name" value="Glutaryl-CoA_DH_mitochondrial"/>
</dbReference>
<protein>
    <recommendedName>
        <fullName evidence="9">glutaryl-CoA dehydrogenase (ETF)</fullName>
        <ecNumber evidence="9">1.3.8.6</ecNumber>
    </recommendedName>
</protein>
<dbReference type="EMBL" id="JACHEK010000001">
    <property type="protein sequence ID" value="MBB6142472.1"/>
    <property type="molecule type" value="Genomic_DNA"/>
</dbReference>